<dbReference type="InterPro" id="IPR012338">
    <property type="entry name" value="Beta-lactam/transpept-like"/>
</dbReference>
<reference evidence="12 13" key="1">
    <citation type="submission" date="2022-06" db="EMBL/GenBank/DDBJ databases">
        <title>Genomic Encyclopedia of Type Strains, Phase I: the one thousand microbial genomes (KMG-I) project.</title>
        <authorList>
            <person name="Kyrpides N."/>
        </authorList>
    </citation>
    <scope>NUCLEOTIDE SEQUENCE [LARGE SCALE GENOMIC DNA]</scope>
    <source>
        <strain evidence="12 13">DSM 43889</strain>
    </source>
</reference>
<keyword evidence="3" id="KW-0328">Glycosyltransferase</keyword>
<comment type="catalytic activity">
    <reaction evidence="8">
        <text>[GlcNAc-(1-&gt;4)-Mur2Ac(oyl-L-Ala-gamma-D-Glu-L-Lys-D-Ala-D-Ala)](n)-di-trans,octa-cis-undecaprenyl diphosphate + beta-D-GlcNAc-(1-&gt;4)-Mur2Ac(oyl-L-Ala-gamma-D-Glu-L-Lys-D-Ala-D-Ala)-di-trans,octa-cis-undecaprenyl diphosphate = [GlcNAc-(1-&gt;4)-Mur2Ac(oyl-L-Ala-gamma-D-Glu-L-Lys-D-Ala-D-Ala)](n+1)-di-trans,octa-cis-undecaprenyl diphosphate + di-trans,octa-cis-undecaprenyl diphosphate + H(+)</text>
        <dbReference type="Rhea" id="RHEA:23708"/>
        <dbReference type="Rhea" id="RHEA-COMP:9602"/>
        <dbReference type="Rhea" id="RHEA-COMP:9603"/>
        <dbReference type="ChEBI" id="CHEBI:15378"/>
        <dbReference type="ChEBI" id="CHEBI:58405"/>
        <dbReference type="ChEBI" id="CHEBI:60033"/>
        <dbReference type="ChEBI" id="CHEBI:78435"/>
        <dbReference type="EC" id="2.4.99.28"/>
    </reaction>
</comment>
<accession>A0ABT1JBK1</accession>
<evidence type="ECO:0000256" key="4">
    <source>
        <dbReference type="ARBA" id="ARBA00022679"/>
    </source>
</evidence>
<keyword evidence="5" id="KW-0378">Hydrolase</keyword>
<keyword evidence="4" id="KW-0808">Transferase</keyword>
<evidence type="ECO:0000259" key="11">
    <source>
        <dbReference type="Pfam" id="PF00912"/>
    </source>
</evidence>
<evidence type="ECO:0000256" key="1">
    <source>
        <dbReference type="ARBA" id="ARBA00022645"/>
    </source>
</evidence>
<evidence type="ECO:0000256" key="7">
    <source>
        <dbReference type="ARBA" id="ARBA00034000"/>
    </source>
</evidence>
<feature type="domain" description="Glycosyl transferase family 51" evidence="11">
    <location>
        <begin position="70"/>
        <end position="255"/>
    </location>
</feature>
<evidence type="ECO:0000256" key="5">
    <source>
        <dbReference type="ARBA" id="ARBA00022801"/>
    </source>
</evidence>
<proteinExistence type="predicted"/>
<feature type="signal peptide" evidence="9">
    <location>
        <begin position="1"/>
        <end position="24"/>
    </location>
</feature>
<keyword evidence="2" id="KW-0645">Protease</keyword>
<evidence type="ECO:0000256" key="8">
    <source>
        <dbReference type="ARBA" id="ARBA00049902"/>
    </source>
</evidence>
<evidence type="ECO:0000256" key="2">
    <source>
        <dbReference type="ARBA" id="ARBA00022670"/>
    </source>
</evidence>
<dbReference type="Proteomes" id="UP000791080">
    <property type="component" value="Unassembled WGS sequence"/>
</dbReference>
<dbReference type="PANTHER" id="PTHR32282:SF33">
    <property type="entry name" value="PEPTIDOGLYCAN GLYCOSYLTRANSFERASE"/>
    <property type="match status" value="1"/>
</dbReference>
<keyword evidence="6" id="KW-0511">Multifunctional enzyme</keyword>
<dbReference type="InterPro" id="IPR023346">
    <property type="entry name" value="Lysozyme-like_dom_sf"/>
</dbReference>
<dbReference type="SUPFAM" id="SSF56601">
    <property type="entry name" value="beta-lactamase/transpeptidase-like"/>
    <property type="match status" value="1"/>
</dbReference>
<dbReference type="Gene3D" id="3.40.710.10">
    <property type="entry name" value="DD-peptidase/beta-lactamase superfamily"/>
    <property type="match status" value="1"/>
</dbReference>
<feature type="chain" id="PRO_5046034758" evidence="9">
    <location>
        <begin position="25"/>
        <end position="702"/>
    </location>
</feature>
<name>A0ABT1JBK1_ACTCY</name>
<dbReference type="Pfam" id="PF00905">
    <property type="entry name" value="Transpeptidase"/>
    <property type="match status" value="1"/>
</dbReference>
<dbReference type="PANTHER" id="PTHR32282">
    <property type="entry name" value="BINDING PROTEIN TRANSPEPTIDASE, PUTATIVE-RELATED"/>
    <property type="match status" value="1"/>
</dbReference>
<keyword evidence="13" id="KW-1185">Reference proteome</keyword>
<gene>
    <name evidence="12" type="ORF">G443_000150</name>
</gene>
<feature type="domain" description="Penicillin-binding protein transpeptidase" evidence="10">
    <location>
        <begin position="371"/>
        <end position="626"/>
    </location>
</feature>
<dbReference type="Pfam" id="PF00912">
    <property type="entry name" value="Transgly"/>
    <property type="match status" value="1"/>
</dbReference>
<evidence type="ECO:0000259" key="10">
    <source>
        <dbReference type="Pfam" id="PF00905"/>
    </source>
</evidence>
<dbReference type="InterPro" id="IPR001460">
    <property type="entry name" value="PCN-bd_Tpept"/>
</dbReference>
<sequence length="702" mass="75069">MILARAKGASKLLGLCLIAGVLLAAVFFPAAAGFGAVSNQAADTVSGTSAEMESAEPAVVTTVTDRDDNPIAYLYHQNRVMVGPDEISDEMKAAIIAVEDHRFFDHDGVDWQATFRVAVQNQFAGRIEGGGSTLTQQYVKNYLAFIVGDGDEEAFGEATEATMARKLREARIALDIEKRMTKDEILTGYLNIVPFGNETYGVHQAARTYFDTTPDQLNLPQAALLAAVVNAPSVLNPGRNPEDAQRRRNLVLNRMGDEGMLGETVEDSRRVAEEAKQEPLGVINPLNRLPNGCVGHGNGDVNGFFCSYVMNYLREHGFDDEDLKRNGYTIKTTLDPVATQAAKAAAEQEVGKTTPGVANVMAVVEPGRESHKVRALVANRDYGVDPDRGQTSWDLPSAVMPFGTGSTYKIFTAAAGLEQGYKIHQEFDSPESHTSSVYRNGNNPYVVTGGMDRRVSLQDSLAFSPNTTFVQMSEEIGLDSVVDMAYRLGLRKGMDGVNHNGTGIDPDSDDPRVSMPQRDFLKQNNMGAFTLGFTPTSVLELANVSATLTSGGVWCPPSPIEAITDKHGNPVEIEEQPCEQAVDEGLANSMVVALSKDDTVGTAANAANATGWNRPAIGKTGTTQGHRSAAFTGATPQMAGAVLIFGDGASPQPICSGPPVTECGVGNIYGGHAPARTWFRAMNVILEGTEVAALPQADPRHL</sequence>
<comment type="caution">
    <text evidence="12">The sequence shown here is derived from an EMBL/GenBank/DDBJ whole genome shotgun (WGS) entry which is preliminary data.</text>
</comment>
<dbReference type="InterPro" id="IPR036950">
    <property type="entry name" value="PBP_transglycosylase"/>
</dbReference>
<evidence type="ECO:0000256" key="9">
    <source>
        <dbReference type="SAM" id="SignalP"/>
    </source>
</evidence>
<organism evidence="12 13">
    <name type="scientific">Actinoalloteichus caeruleus DSM 43889</name>
    <dbReference type="NCBI Taxonomy" id="1120930"/>
    <lineage>
        <taxon>Bacteria</taxon>
        <taxon>Bacillati</taxon>
        <taxon>Actinomycetota</taxon>
        <taxon>Actinomycetes</taxon>
        <taxon>Pseudonocardiales</taxon>
        <taxon>Pseudonocardiaceae</taxon>
        <taxon>Actinoalloteichus</taxon>
        <taxon>Actinoalloteichus cyanogriseus</taxon>
    </lineage>
</organism>
<evidence type="ECO:0000256" key="6">
    <source>
        <dbReference type="ARBA" id="ARBA00023268"/>
    </source>
</evidence>
<evidence type="ECO:0000313" key="12">
    <source>
        <dbReference type="EMBL" id="MCP2329880.1"/>
    </source>
</evidence>
<dbReference type="GO" id="GO:0004180">
    <property type="term" value="F:carboxypeptidase activity"/>
    <property type="evidence" value="ECO:0007669"/>
    <property type="project" value="UniProtKB-KW"/>
</dbReference>
<keyword evidence="1 12" id="KW-0121">Carboxypeptidase</keyword>
<comment type="catalytic activity">
    <reaction evidence="7">
        <text>Preferential cleavage: (Ac)2-L-Lys-D-Ala-|-D-Ala. Also transpeptidation of peptidyl-alanyl moieties that are N-acyl substituents of D-alanine.</text>
        <dbReference type="EC" id="3.4.16.4"/>
    </reaction>
</comment>
<dbReference type="InterPro" id="IPR050396">
    <property type="entry name" value="Glycosyltr_51/Transpeptidase"/>
</dbReference>
<dbReference type="SUPFAM" id="SSF53955">
    <property type="entry name" value="Lysozyme-like"/>
    <property type="match status" value="1"/>
</dbReference>
<dbReference type="InterPro" id="IPR001264">
    <property type="entry name" value="Glyco_trans_51"/>
</dbReference>
<protein>
    <submittedName>
        <fullName evidence="12">Membrane carboxypeptidase (Penicillin-binding protein)</fullName>
    </submittedName>
</protein>
<evidence type="ECO:0000256" key="3">
    <source>
        <dbReference type="ARBA" id="ARBA00022676"/>
    </source>
</evidence>
<evidence type="ECO:0000313" key="13">
    <source>
        <dbReference type="Proteomes" id="UP000791080"/>
    </source>
</evidence>
<keyword evidence="9" id="KW-0732">Signal</keyword>
<dbReference type="EMBL" id="AUBJ02000001">
    <property type="protein sequence ID" value="MCP2329880.1"/>
    <property type="molecule type" value="Genomic_DNA"/>
</dbReference>
<dbReference type="Gene3D" id="1.10.3810.10">
    <property type="entry name" value="Biosynthetic peptidoglycan transglycosylase-like"/>
    <property type="match status" value="1"/>
</dbReference>